<dbReference type="Proteomes" id="UP000682739">
    <property type="component" value="Chromosome"/>
</dbReference>
<dbReference type="AlphaFoldDB" id="A0A975DDT0"/>
<dbReference type="KEGG" id="psym:J1N51_05895"/>
<sequence length="177" mass="19515">MNELKSQQPNSTRSVKNLNYYVRTMMQDLVGNMKYVNSTTPMVVTSFVMLDSDYQHADLLGRQISESFIHEVHKYGIPVLDFKTLDFVRVTPTGDFVFSKDYLELNGDLPIKYAVAGTMVKQVSGYLVNARVIGIESKAVVASAQGFLPANVVNSLVSSGYSDGVPLMSGDRDADSE</sequence>
<name>A0A975DDT0_9GAMM</name>
<dbReference type="InterPro" id="IPR041215">
    <property type="entry name" value="FlgO_dom"/>
</dbReference>
<accession>A0A975DDT0</accession>
<dbReference type="PIRSF" id="PIRSF028688">
    <property type="entry name" value="UCP_imp_028688"/>
    <property type="match status" value="1"/>
</dbReference>
<protein>
    <recommendedName>
        <fullName evidence="1">FlgO domain-containing protein</fullName>
    </recommendedName>
</protein>
<proteinExistence type="predicted"/>
<organism evidence="2 3">
    <name type="scientific">Psychrosphaera ytuae</name>
    <dbReference type="NCBI Taxonomy" id="2820710"/>
    <lineage>
        <taxon>Bacteria</taxon>
        <taxon>Pseudomonadati</taxon>
        <taxon>Pseudomonadota</taxon>
        <taxon>Gammaproteobacteria</taxon>
        <taxon>Alteromonadales</taxon>
        <taxon>Pseudoalteromonadaceae</taxon>
        <taxon>Psychrosphaera</taxon>
    </lineage>
</organism>
<evidence type="ECO:0000259" key="1">
    <source>
        <dbReference type="Pfam" id="PF17680"/>
    </source>
</evidence>
<reference evidence="2" key="1">
    <citation type="submission" date="2021-03" db="EMBL/GenBank/DDBJ databases">
        <title>Description of Psychrosphaera ytuae sp. nov. isolated from deep sea sediment of South China Sea.</title>
        <authorList>
            <person name="Zhang J."/>
            <person name="Xu X.-D."/>
        </authorList>
    </citation>
    <scope>NUCLEOTIDE SEQUENCE</scope>
    <source>
        <strain evidence="2">MTZ26</strain>
    </source>
</reference>
<dbReference type="EMBL" id="CP072110">
    <property type="protein sequence ID" value="QTH65302.1"/>
    <property type="molecule type" value="Genomic_DNA"/>
</dbReference>
<dbReference type="Pfam" id="PF17680">
    <property type="entry name" value="FlgO"/>
    <property type="match status" value="1"/>
</dbReference>
<keyword evidence="3" id="KW-1185">Reference proteome</keyword>
<gene>
    <name evidence="2" type="ORF">J1N51_05895</name>
</gene>
<evidence type="ECO:0000313" key="2">
    <source>
        <dbReference type="EMBL" id="QTH65302.1"/>
    </source>
</evidence>
<feature type="domain" description="FlgO" evidence="1">
    <location>
        <begin position="24"/>
        <end position="152"/>
    </location>
</feature>
<dbReference type="InterPro" id="IPR014549">
    <property type="entry name" value="FlgO"/>
</dbReference>
<evidence type="ECO:0000313" key="3">
    <source>
        <dbReference type="Proteomes" id="UP000682739"/>
    </source>
</evidence>